<dbReference type="RefSeq" id="XP_020134333.1">
    <property type="nucleotide sequence ID" value="XM_020275560.1"/>
</dbReference>
<gene>
    <name evidence="2" type="ORF">BKCO1_400014</name>
</gene>
<reference evidence="2 3" key="1">
    <citation type="submission" date="2016-10" db="EMBL/GenBank/DDBJ databases">
        <title>Proteomics and genomics reveal pathogen-plant mechanisms compatible with a hemibiotrophic lifestyle of Diplodia corticola.</title>
        <authorList>
            <person name="Fernandes I."/>
            <person name="De Jonge R."/>
            <person name="Van De Peer Y."/>
            <person name="Devreese B."/>
            <person name="Alves A."/>
            <person name="Esteves A.C."/>
        </authorList>
    </citation>
    <scope>NUCLEOTIDE SEQUENCE [LARGE SCALE GENOMIC DNA]</scope>
    <source>
        <strain evidence="2 3">CBS 112549</strain>
    </source>
</reference>
<dbReference type="Proteomes" id="UP000183809">
    <property type="component" value="Unassembled WGS sequence"/>
</dbReference>
<feature type="compositionally biased region" description="Low complexity" evidence="1">
    <location>
        <begin position="23"/>
        <end position="34"/>
    </location>
</feature>
<dbReference type="OrthoDB" id="2157103at2759"/>
<protein>
    <submittedName>
        <fullName evidence="2">Uncharacterized protein</fullName>
    </submittedName>
</protein>
<proteinExistence type="predicted"/>
<evidence type="ECO:0000313" key="2">
    <source>
        <dbReference type="EMBL" id="OJD38722.1"/>
    </source>
</evidence>
<dbReference type="AlphaFoldDB" id="A0A1J9RF53"/>
<evidence type="ECO:0000256" key="1">
    <source>
        <dbReference type="SAM" id="MobiDB-lite"/>
    </source>
</evidence>
<comment type="caution">
    <text evidence="2">The sequence shown here is derived from an EMBL/GenBank/DDBJ whole genome shotgun (WGS) entry which is preliminary data.</text>
</comment>
<dbReference type="EMBL" id="MNUE01000004">
    <property type="protein sequence ID" value="OJD38722.1"/>
    <property type="molecule type" value="Genomic_DNA"/>
</dbReference>
<organism evidence="2 3">
    <name type="scientific">Diplodia corticola</name>
    <dbReference type="NCBI Taxonomy" id="236234"/>
    <lineage>
        <taxon>Eukaryota</taxon>
        <taxon>Fungi</taxon>
        <taxon>Dikarya</taxon>
        <taxon>Ascomycota</taxon>
        <taxon>Pezizomycotina</taxon>
        <taxon>Dothideomycetes</taxon>
        <taxon>Dothideomycetes incertae sedis</taxon>
        <taxon>Botryosphaeriales</taxon>
        <taxon>Botryosphaeriaceae</taxon>
        <taxon>Diplodia</taxon>
    </lineage>
</organism>
<name>A0A1J9RF53_9PEZI</name>
<accession>A0A1J9RF53</accession>
<sequence length="110" mass="11780">MTASRICASPVARLSARSYLLPSHPSVRKVSSSSNAQKPDVEGKSQDVNAQAGGKSETKPKPKTQAQLDDELKAKMAGISGEGGEAGIEYENGEPVAMKRSVRNNMFRYI</sequence>
<feature type="region of interest" description="Disordered" evidence="1">
    <location>
        <begin position="23"/>
        <end position="72"/>
    </location>
</feature>
<dbReference type="GeneID" id="31015821"/>
<evidence type="ECO:0000313" key="3">
    <source>
        <dbReference type="Proteomes" id="UP000183809"/>
    </source>
</evidence>
<keyword evidence="3" id="KW-1185">Reference proteome</keyword>